<gene>
    <name evidence="1" type="ORF">CXB51_035782</name>
</gene>
<proteinExistence type="predicted"/>
<evidence type="ECO:0000313" key="2">
    <source>
        <dbReference type="Proteomes" id="UP000701853"/>
    </source>
</evidence>
<dbReference type="Proteomes" id="UP000701853">
    <property type="component" value="Chromosome 13"/>
</dbReference>
<comment type="caution">
    <text evidence="1">The sequence shown here is derived from an EMBL/GenBank/DDBJ whole genome shotgun (WGS) entry which is preliminary data.</text>
</comment>
<reference evidence="1 2" key="1">
    <citation type="journal article" date="2021" name="bioRxiv">
        <title>The Gossypium anomalum genome as a resource for cotton improvement and evolutionary analysis of hybrid incompatibility.</title>
        <authorList>
            <person name="Grover C.E."/>
            <person name="Yuan D."/>
            <person name="Arick M.A."/>
            <person name="Miller E.R."/>
            <person name="Hu G."/>
            <person name="Peterson D.G."/>
            <person name="Wendel J.F."/>
            <person name="Udall J.A."/>
        </authorList>
    </citation>
    <scope>NUCLEOTIDE SEQUENCE [LARGE SCALE GENOMIC DNA]</scope>
    <source>
        <strain evidence="1">JFW-Udall</strain>
        <tissue evidence="1">Leaf</tissue>
    </source>
</reference>
<dbReference type="EMBL" id="JAHUZN010000013">
    <property type="protein sequence ID" value="KAG8473471.1"/>
    <property type="molecule type" value="Genomic_DNA"/>
</dbReference>
<dbReference type="OrthoDB" id="999762at2759"/>
<protein>
    <submittedName>
        <fullName evidence="1">Uncharacterized protein</fullName>
    </submittedName>
</protein>
<accession>A0A8J5XPA5</accession>
<keyword evidence="2" id="KW-1185">Reference proteome</keyword>
<evidence type="ECO:0000313" key="1">
    <source>
        <dbReference type="EMBL" id="KAG8473471.1"/>
    </source>
</evidence>
<sequence length="123" mass="13944">MEMKMIDVASGEALVNMTHQRAREMISTIAANPQQFQPTTEPTRRVHGLSSLSLQDKIDKLNNVVQTLLTDKMGPARLCEIYAKPDHPTNSCLILHEDLIEQTNSIRNFPGPPQRRYDPYLNS</sequence>
<name>A0A8J5XPA5_9ROSI</name>
<organism evidence="1 2">
    <name type="scientific">Gossypium anomalum</name>
    <dbReference type="NCBI Taxonomy" id="47600"/>
    <lineage>
        <taxon>Eukaryota</taxon>
        <taxon>Viridiplantae</taxon>
        <taxon>Streptophyta</taxon>
        <taxon>Embryophyta</taxon>
        <taxon>Tracheophyta</taxon>
        <taxon>Spermatophyta</taxon>
        <taxon>Magnoliopsida</taxon>
        <taxon>eudicotyledons</taxon>
        <taxon>Gunneridae</taxon>
        <taxon>Pentapetalae</taxon>
        <taxon>rosids</taxon>
        <taxon>malvids</taxon>
        <taxon>Malvales</taxon>
        <taxon>Malvaceae</taxon>
        <taxon>Malvoideae</taxon>
        <taxon>Gossypium</taxon>
    </lineage>
</organism>
<dbReference type="AlphaFoldDB" id="A0A8J5XPA5"/>